<keyword evidence="3" id="KW-1185">Reference proteome</keyword>
<name>A0ABQ3D3P6_9ACTN</name>
<evidence type="ECO:0000313" key="3">
    <source>
        <dbReference type="Proteomes" id="UP000653644"/>
    </source>
</evidence>
<protein>
    <submittedName>
        <fullName evidence="2">Uncharacterized protein</fullName>
    </submittedName>
</protein>
<dbReference type="Proteomes" id="UP000653644">
    <property type="component" value="Unassembled WGS sequence"/>
</dbReference>
<comment type="caution">
    <text evidence="2">The sequence shown here is derived from an EMBL/GenBank/DDBJ whole genome shotgun (WGS) entry which is preliminary data.</text>
</comment>
<evidence type="ECO:0000313" key="2">
    <source>
        <dbReference type="EMBL" id="GHA56975.1"/>
    </source>
</evidence>
<accession>A0ABQ3D3P6</accession>
<dbReference type="EMBL" id="BMVN01000037">
    <property type="protein sequence ID" value="GHA56975.1"/>
    <property type="molecule type" value="Genomic_DNA"/>
</dbReference>
<feature type="region of interest" description="Disordered" evidence="1">
    <location>
        <begin position="1"/>
        <end position="74"/>
    </location>
</feature>
<proteinExistence type="predicted"/>
<reference evidence="3" key="1">
    <citation type="journal article" date="2019" name="Int. J. Syst. Evol. Microbiol.">
        <title>The Global Catalogue of Microorganisms (GCM) 10K type strain sequencing project: providing services to taxonomists for standard genome sequencing and annotation.</title>
        <authorList>
            <consortium name="The Broad Institute Genomics Platform"/>
            <consortium name="The Broad Institute Genome Sequencing Center for Infectious Disease"/>
            <person name="Wu L."/>
            <person name="Ma J."/>
        </authorList>
    </citation>
    <scope>NUCLEOTIDE SEQUENCE [LARGE SCALE GENOMIC DNA]</scope>
    <source>
        <strain evidence="3">JCM 4733</strain>
    </source>
</reference>
<evidence type="ECO:0000256" key="1">
    <source>
        <dbReference type="SAM" id="MobiDB-lite"/>
    </source>
</evidence>
<organism evidence="2 3">
    <name type="scientific">Streptomyces canarius</name>
    <dbReference type="NCBI Taxonomy" id="285453"/>
    <lineage>
        <taxon>Bacteria</taxon>
        <taxon>Bacillati</taxon>
        <taxon>Actinomycetota</taxon>
        <taxon>Actinomycetes</taxon>
        <taxon>Kitasatosporales</taxon>
        <taxon>Streptomycetaceae</taxon>
        <taxon>Streptomyces</taxon>
    </lineage>
</organism>
<gene>
    <name evidence="2" type="ORF">GCM10010345_71890</name>
</gene>
<sequence>MTTIDKRRPANIPAVGPRTGTLYTADEGSNRKAVDTPLQRTMPHAGPAGRRRRYGAGEEVTPGAGGLSLVSGPW</sequence>